<dbReference type="GO" id="GO:0016491">
    <property type="term" value="F:oxidoreductase activity"/>
    <property type="evidence" value="ECO:0007669"/>
    <property type="project" value="UniProtKB-KW"/>
</dbReference>
<dbReference type="PANTHER" id="PTHR42879">
    <property type="entry name" value="3-OXOACYL-(ACYL-CARRIER-PROTEIN) REDUCTASE"/>
    <property type="match status" value="1"/>
</dbReference>
<evidence type="ECO:0000313" key="4">
    <source>
        <dbReference type="Proteomes" id="UP000284416"/>
    </source>
</evidence>
<dbReference type="InterPro" id="IPR002347">
    <property type="entry name" value="SDR_fam"/>
</dbReference>
<reference evidence="3 4" key="1">
    <citation type="journal article" date="2017" name="Int. J. Syst. Evol. Microbiol.">
        <title>Bacillus notoginsengisoli sp. nov., a novel bacterium isolated from the rhizosphere of Panax notoginseng.</title>
        <authorList>
            <person name="Zhang M.Y."/>
            <person name="Cheng J."/>
            <person name="Cai Y."/>
            <person name="Zhang T.Y."/>
            <person name="Wu Y.Y."/>
            <person name="Manikprabhu D."/>
            <person name="Li W.J."/>
            <person name="Zhang Y.X."/>
        </authorList>
    </citation>
    <scope>NUCLEOTIDE SEQUENCE [LARGE SCALE GENOMIC DNA]</scope>
    <source>
        <strain evidence="3 4">JCM 30743</strain>
    </source>
</reference>
<dbReference type="InterPro" id="IPR050259">
    <property type="entry name" value="SDR"/>
</dbReference>
<evidence type="ECO:0000313" key="3">
    <source>
        <dbReference type="EMBL" id="RHW36374.1"/>
    </source>
</evidence>
<proteinExistence type="inferred from homology"/>
<dbReference type="PANTHER" id="PTHR42879:SF2">
    <property type="entry name" value="3-OXOACYL-[ACYL-CARRIER-PROTEIN] REDUCTASE FABG"/>
    <property type="match status" value="1"/>
</dbReference>
<dbReference type="RefSeq" id="WP_118922518.1">
    <property type="nucleotide sequence ID" value="NZ_QWEG01000011.1"/>
</dbReference>
<dbReference type="InterPro" id="IPR036291">
    <property type="entry name" value="NAD(P)-bd_dom_sf"/>
</dbReference>
<accession>A0A417YQK6</accession>
<comment type="caution">
    <text evidence="3">The sequence shown here is derived from an EMBL/GenBank/DDBJ whole genome shotgun (WGS) entry which is preliminary data.</text>
</comment>
<dbReference type="CDD" id="cd05233">
    <property type="entry name" value="SDR_c"/>
    <property type="match status" value="1"/>
</dbReference>
<dbReference type="FunFam" id="3.40.50.720:FF:000173">
    <property type="entry name" value="3-oxoacyl-[acyl-carrier protein] reductase"/>
    <property type="match status" value="1"/>
</dbReference>
<dbReference type="PRINTS" id="PR00081">
    <property type="entry name" value="GDHRDH"/>
</dbReference>
<sequence>MKKYALITGASGGIGRAVAQTLAEQGYHLYLHYHLNKGSIDSLMADLSGRFGGEYVPIQADLGRACGYKDILPKIFGLDAIVHCGGTSVYGLFQDLTDEEAGRLFNIHTLNPILLTKALLPKLLAKKSGNIVFISSIWGETGAACEAVYSAAKGAQISFVKALSKELAPSGIRVNAIAPGAVETAMLNQFTNTELADIASEIPMGRLGRPDEIANGVVFLVSDLSSYITGQVLSINGGWYT</sequence>
<dbReference type="AlphaFoldDB" id="A0A417YQK6"/>
<keyword evidence="2" id="KW-0560">Oxidoreductase</keyword>
<evidence type="ECO:0000256" key="1">
    <source>
        <dbReference type="ARBA" id="ARBA00006484"/>
    </source>
</evidence>
<name>A0A417YQK6_9BACI</name>
<dbReference type="EMBL" id="QWEG01000011">
    <property type="protein sequence ID" value="RHW36374.1"/>
    <property type="molecule type" value="Genomic_DNA"/>
</dbReference>
<protein>
    <submittedName>
        <fullName evidence="3">SDR family oxidoreductase</fullName>
    </submittedName>
</protein>
<comment type="similarity">
    <text evidence="1">Belongs to the short-chain dehydrogenases/reductases (SDR) family.</text>
</comment>
<dbReference type="Gene3D" id="3.40.50.720">
    <property type="entry name" value="NAD(P)-binding Rossmann-like Domain"/>
    <property type="match status" value="1"/>
</dbReference>
<dbReference type="Proteomes" id="UP000284416">
    <property type="component" value="Unassembled WGS sequence"/>
</dbReference>
<dbReference type="OrthoDB" id="9803333at2"/>
<dbReference type="Pfam" id="PF13561">
    <property type="entry name" value="adh_short_C2"/>
    <property type="match status" value="1"/>
</dbReference>
<keyword evidence="4" id="KW-1185">Reference proteome</keyword>
<evidence type="ECO:0000256" key="2">
    <source>
        <dbReference type="ARBA" id="ARBA00023002"/>
    </source>
</evidence>
<dbReference type="NCBIfam" id="NF047420">
    <property type="entry name" value="EF_P_mod_YmfI"/>
    <property type="match status" value="1"/>
</dbReference>
<organism evidence="3 4">
    <name type="scientific">Neobacillus notoginsengisoli</name>
    <dbReference type="NCBI Taxonomy" id="1578198"/>
    <lineage>
        <taxon>Bacteria</taxon>
        <taxon>Bacillati</taxon>
        <taxon>Bacillota</taxon>
        <taxon>Bacilli</taxon>
        <taxon>Bacillales</taxon>
        <taxon>Bacillaceae</taxon>
        <taxon>Neobacillus</taxon>
    </lineage>
</organism>
<gene>
    <name evidence="3" type="ORF">D1B31_16785</name>
</gene>
<dbReference type="SUPFAM" id="SSF51735">
    <property type="entry name" value="NAD(P)-binding Rossmann-fold domains"/>
    <property type="match status" value="1"/>
</dbReference>